<keyword evidence="2" id="KW-0805">Transcription regulation</keyword>
<dbReference type="Pfam" id="PF00126">
    <property type="entry name" value="HTH_1"/>
    <property type="match status" value="1"/>
</dbReference>
<reference evidence="6" key="2">
    <citation type="submission" date="2020-09" db="EMBL/GenBank/DDBJ databases">
        <authorList>
            <person name="Sun Q."/>
            <person name="Zhou Y."/>
        </authorList>
    </citation>
    <scope>NUCLEOTIDE SEQUENCE</scope>
    <source>
        <strain evidence="6">CGMCC 1.15320</strain>
    </source>
</reference>
<evidence type="ECO:0000256" key="2">
    <source>
        <dbReference type="ARBA" id="ARBA00023015"/>
    </source>
</evidence>
<dbReference type="Proteomes" id="UP000636264">
    <property type="component" value="Unassembled WGS sequence"/>
</dbReference>
<accession>A0A916VXS6</accession>
<dbReference type="SUPFAM" id="SSF53850">
    <property type="entry name" value="Periplasmic binding protein-like II"/>
    <property type="match status" value="1"/>
</dbReference>
<dbReference type="InterPro" id="IPR036388">
    <property type="entry name" value="WH-like_DNA-bd_sf"/>
</dbReference>
<dbReference type="GO" id="GO:0003700">
    <property type="term" value="F:DNA-binding transcription factor activity"/>
    <property type="evidence" value="ECO:0007669"/>
    <property type="project" value="InterPro"/>
</dbReference>
<dbReference type="CDD" id="cd08474">
    <property type="entry name" value="PBP2_CrgA_like_5"/>
    <property type="match status" value="1"/>
</dbReference>
<evidence type="ECO:0000313" key="6">
    <source>
        <dbReference type="EMBL" id="GGA51704.1"/>
    </source>
</evidence>
<dbReference type="InterPro" id="IPR058163">
    <property type="entry name" value="LysR-type_TF_proteobact-type"/>
</dbReference>
<dbReference type="Pfam" id="PF03466">
    <property type="entry name" value="LysR_substrate"/>
    <property type="match status" value="1"/>
</dbReference>
<sequence>MRGSEFADLKAFVTIAERGSFSGAAKMLAISPSALSQRMREFEARLGVRLLNRTTRSVAVTEQGQALLNKIVPLFGAFDQAMAELIAPEAEVAGSLRLNLSRVAALYLLAPHLRAFHHAYPAVTLDITIDDRFSDIVAGRFDAGIRLGEALERDMVAVRLGGQRESMVVASPDLLARLGEPESPRDLHRFPCIRFRWPGAMNIYRWEFERDGEVVEADISGPLIANDTAMMLTAAEQGLGLAYLLDIEAAAHIKAGRLMRLLSDWTPPFAGFYLYHPNARQMPKQLRAFIDFLGGRLKS</sequence>
<gene>
    <name evidence="6" type="ORF">GCM10011385_01280</name>
</gene>
<protein>
    <submittedName>
        <fullName evidence="6">LysR family transcriptional regulator</fullName>
    </submittedName>
</protein>
<evidence type="ECO:0000313" key="7">
    <source>
        <dbReference type="Proteomes" id="UP000636264"/>
    </source>
</evidence>
<keyword evidence="4" id="KW-0804">Transcription</keyword>
<dbReference type="GO" id="GO:0006351">
    <property type="term" value="P:DNA-templated transcription"/>
    <property type="evidence" value="ECO:0007669"/>
    <property type="project" value="TreeGrafter"/>
</dbReference>
<dbReference type="SUPFAM" id="SSF46785">
    <property type="entry name" value="Winged helix' DNA-binding domain"/>
    <property type="match status" value="1"/>
</dbReference>
<dbReference type="Gene3D" id="3.40.190.290">
    <property type="match status" value="1"/>
</dbReference>
<dbReference type="PROSITE" id="PS50931">
    <property type="entry name" value="HTH_LYSR"/>
    <property type="match status" value="1"/>
</dbReference>
<evidence type="ECO:0000256" key="3">
    <source>
        <dbReference type="ARBA" id="ARBA00023125"/>
    </source>
</evidence>
<dbReference type="InterPro" id="IPR000847">
    <property type="entry name" value="LysR_HTH_N"/>
</dbReference>
<dbReference type="GO" id="GO:0043565">
    <property type="term" value="F:sequence-specific DNA binding"/>
    <property type="evidence" value="ECO:0007669"/>
    <property type="project" value="TreeGrafter"/>
</dbReference>
<reference evidence="6" key="1">
    <citation type="journal article" date="2014" name="Int. J. Syst. Evol. Microbiol.">
        <title>Complete genome sequence of Corynebacterium casei LMG S-19264T (=DSM 44701T), isolated from a smear-ripened cheese.</title>
        <authorList>
            <consortium name="US DOE Joint Genome Institute (JGI-PGF)"/>
            <person name="Walter F."/>
            <person name="Albersmeier A."/>
            <person name="Kalinowski J."/>
            <person name="Ruckert C."/>
        </authorList>
    </citation>
    <scope>NUCLEOTIDE SEQUENCE</scope>
    <source>
        <strain evidence="6">CGMCC 1.15320</strain>
    </source>
</reference>
<dbReference type="PANTHER" id="PTHR30537">
    <property type="entry name" value="HTH-TYPE TRANSCRIPTIONAL REGULATOR"/>
    <property type="match status" value="1"/>
</dbReference>
<dbReference type="PANTHER" id="PTHR30537:SF1">
    <property type="entry name" value="HTH-TYPE TRANSCRIPTIONAL REGULATOR PGRR"/>
    <property type="match status" value="1"/>
</dbReference>
<dbReference type="AlphaFoldDB" id="A0A916VXS6"/>
<keyword evidence="7" id="KW-1185">Reference proteome</keyword>
<proteinExistence type="inferred from homology"/>
<keyword evidence="3" id="KW-0238">DNA-binding</keyword>
<evidence type="ECO:0000259" key="5">
    <source>
        <dbReference type="PROSITE" id="PS50931"/>
    </source>
</evidence>
<dbReference type="InterPro" id="IPR005119">
    <property type="entry name" value="LysR_subst-bd"/>
</dbReference>
<comment type="caution">
    <text evidence="6">The sequence shown here is derived from an EMBL/GenBank/DDBJ whole genome shotgun (WGS) entry which is preliminary data.</text>
</comment>
<dbReference type="InterPro" id="IPR036390">
    <property type="entry name" value="WH_DNA-bd_sf"/>
</dbReference>
<comment type="similarity">
    <text evidence="1">Belongs to the LysR transcriptional regulatory family.</text>
</comment>
<dbReference type="RefSeq" id="WP_188719002.1">
    <property type="nucleotide sequence ID" value="NZ_BMIF01000001.1"/>
</dbReference>
<dbReference type="EMBL" id="BMIF01000001">
    <property type="protein sequence ID" value="GGA51704.1"/>
    <property type="molecule type" value="Genomic_DNA"/>
</dbReference>
<name>A0A916VXS6_9HYPH</name>
<evidence type="ECO:0000256" key="1">
    <source>
        <dbReference type="ARBA" id="ARBA00009437"/>
    </source>
</evidence>
<organism evidence="6 7">
    <name type="scientific">Nitratireductor aestuarii</name>
    <dbReference type="NCBI Taxonomy" id="1735103"/>
    <lineage>
        <taxon>Bacteria</taxon>
        <taxon>Pseudomonadati</taxon>
        <taxon>Pseudomonadota</taxon>
        <taxon>Alphaproteobacteria</taxon>
        <taxon>Hyphomicrobiales</taxon>
        <taxon>Phyllobacteriaceae</taxon>
        <taxon>Nitratireductor</taxon>
    </lineage>
</organism>
<dbReference type="FunFam" id="1.10.10.10:FF:000001">
    <property type="entry name" value="LysR family transcriptional regulator"/>
    <property type="match status" value="1"/>
</dbReference>
<evidence type="ECO:0000256" key="4">
    <source>
        <dbReference type="ARBA" id="ARBA00023163"/>
    </source>
</evidence>
<feature type="domain" description="HTH lysR-type" evidence="5">
    <location>
        <begin position="1"/>
        <end position="61"/>
    </location>
</feature>
<dbReference type="Gene3D" id="1.10.10.10">
    <property type="entry name" value="Winged helix-like DNA-binding domain superfamily/Winged helix DNA-binding domain"/>
    <property type="match status" value="1"/>
</dbReference>